<gene>
    <name evidence="2" type="ORF">ACFPGP_12585</name>
</gene>
<keyword evidence="1" id="KW-0812">Transmembrane</keyword>
<dbReference type="RefSeq" id="WP_378590607.1">
    <property type="nucleotide sequence ID" value="NZ_JBHSKD010000012.1"/>
</dbReference>
<evidence type="ECO:0000313" key="3">
    <source>
        <dbReference type="Proteomes" id="UP001596087"/>
    </source>
</evidence>
<reference evidence="3" key="1">
    <citation type="journal article" date="2019" name="Int. J. Syst. Evol. Microbiol.">
        <title>The Global Catalogue of Microorganisms (GCM) 10K type strain sequencing project: providing services to taxonomists for standard genome sequencing and annotation.</title>
        <authorList>
            <consortium name="The Broad Institute Genomics Platform"/>
            <consortium name="The Broad Institute Genome Sequencing Center for Infectious Disease"/>
            <person name="Wu L."/>
            <person name="Ma J."/>
        </authorList>
    </citation>
    <scope>NUCLEOTIDE SEQUENCE [LARGE SCALE GENOMIC DNA]</scope>
    <source>
        <strain evidence="3">DFY41</strain>
    </source>
</reference>
<keyword evidence="1" id="KW-0472">Membrane</keyword>
<evidence type="ECO:0000256" key="1">
    <source>
        <dbReference type="SAM" id="Phobius"/>
    </source>
</evidence>
<organism evidence="2 3">
    <name type="scientific">Nocardioides taihuensis</name>
    <dbReference type="NCBI Taxonomy" id="1835606"/>
    <lineage>
        <taxon>Bacteria</taxon>
        <taxon>Bacillati</taxon>
        <taxon>Actinomycetota</taxon>
        <taxon>Actinomycetes</taxon>
        <taxon>Propionibacteriales</taxon>
        <taxon>Nocardioidaceae</taxon>
        <taxon>Nocardioides</taxon>
    </lineage>
</organism>
<accession>A0ABW0BJK7</accession>
<sequence length="135" mass="14135">MTMRLLAAVAVLVSAAVHFYLWFDVFSSEDVVGPAFLLNAFGGAAIAVLLVVWRHWLPPLLAIGFGVSTLTAFVIATTVGLFGVHEHWTGWAVWTAAAAEVVAVLAGAAALLASRPAASGVEAQNHEPVRGAHLH</sequence>
<keyword evidence="1" id="KW-1133">Transmembrane helix</keyword>
<evidence type="ECO:0000313" key="2">
    <source>
        <dbReference type="EMBL" id="MFC5177516.1"/>
    </source>
</evidence>
<name>A0ABW0BJK7_9ACTN</name>
<proteinExistence type="predicted"/>
<feature type="transmembrane region" description="Helical" evidence="1">
    <location>
        <begin position="32"/>
        <end position="53"/>
    </location>
</feature>
<keyword evidence="3" id="KW-1185">Reference proteome</keyword>
<dbReference type="EMBL" id="JBHSKD010000012">
    <property type="protein sequence ID" value="MFC5177516.1"/>
    <property type="molecule type" value="Genomic_DNA"/>
</dbReference>
<feature type="transmembrane region" description="Helical" evidence="1">
    <location>
        <begin position="60"/>
        <end position="85"/>
    </location>
</feature>
<feature type="transmembrane region" description="Helical" evidence="1">
    <location>
        <begin position="91"/>
        <end position="113"/>
    </location>
</feature>
<protein>
    <submittedName>
        <fullName evidence="2">Uncharacterized protein</fullName>
    </submittedName>
</protein>
<dbReference type="Proteomes" id="UP001596087">
    <property type="component" value="Unassembled WGS sequence"/>
</dbReference>
<comment type="caution">
    <text evidence="2">The sequence shown here is derived from an EMBL/GenBank/DDBJ whole genome shotgun (WGS) entry which is preliminary data.</text>
</comment>